<dbReference type="Gene3D" id="2.40.50.100">
    <property type="match status" value="1"/>
</dbReference>
<dbReference type="PANTHER" id="PTHR30469:SF15">
    <property type="entry name" value="HLYD FAMILY OF SECRETION PROTEINS"/>
    <property type="match status" value="1"/>
</dbReference>
<evidence type="ECO:0000313" key="4">
    <source>
        <dbReference type="Proteomes" id="UP000321353"/>
    </source>
</evidence>
<name>A0A5B9MET9_9BACT</name>
<dbReference type="AlphaFoldDB" id="A0A5B9MET9"/>
<reference evidence="3 4" key="1">
    <citation type="submission" date="2019-02" db="EMBL/GenBank/DDBJ databases">
        <title>Planctomycetal bacteria perform biofilm scaping via a novel small molecule.</title>
        <authorList>
            <person name="Jeske O."/>
            <person name="Boedeker C."/>
            <person name="Wiegand S."/>
            <person name="Breitling P."/>
            <person name="Kallscheuer N."/>
            <person name="Jogler M."/>
            <person name="Rohde M."/>
            <person name="Petersen J."/>
            <person name="Medema M.H."/>
            <person name="Surup F."/>
            <person name="Jogler C."/>
        </authorList>
    </citation>
    <scope>NUCLEOTIDE SEQUENCE [LARGE SCALE GENOMIC DNA]</scope>
    <source>
        <strain evidence="3 4">Mal15</strain>
    </source>
</reference>
<dbReference type="NCBIfam" id="TIGR01730">
    <property type="entry name" value="RND_mfp"/>
    <property type="match status" value="1"/>
</dbReference>
<dbReference type="RefSeq" id="WP_147868503.1">
    <property type="nucleotide sequence ID" value="NZ_CP036264.1"/>
</dbReference>
<evidence type="ECO:0000259" key="2">
    <source>
        <dbReference type="Pfam" id="PF25954"/>
    </source>
</evidence>
<dbReference type="InterPro" id="IPR058792">
    <property type="entry name" value="Beta-barrel_RND_2"/>
</dbReference>
<dbReference type="Gene3D" id="2.40.30.170">
    <property type="match status" value="1"/>
</dbReference>
<comment type="similarity">
    <text evidence="1">Belongs to the membrane fusion protein (MFP) (TC 8.A.1) family.</text>
</comment>
<dbReference type="EMBL" id="CP036264">
    <property type="protein sequence ID" value="QEF99039.1"/>
    <property type="molecule type" value="Genomic_DNA"/>
</dbReference>
<evidence type="ECO:0000313" key="3">
    <source>
        <dbReference type="EMBL" id="QEF99039.1"/>
    </source>
</evidence>
<feature type="domain" description="CusB-like beta-barrel" evidence="2">
    <location>
        <begin position="238"/>
        <end position="303"/>
    </location>
</feature>
<organism evidence="3 4">
    <name type="scientific">Stieleria maiorica</name>
    <dbReference type="NCBI Taxonomy" id="2795974"/>
    <lineage>
        <taxon>Bacteria</taxon>
        <taxon>Pseudomonadati</taxon>
        <taxon>Planctomycetota</taxon>
        <taxon>Planctomycetia</taxon>
        <taxon>Pirellulales</taxon>
        <taxon>Pirellulaceae</taxon>
        <taxon>Stieleria</taxon>
    </lineage>
</organism>
<evidence type="ECO:0000256" key="1">
    <source>
        <dbReference type="ARBA" id="ARBA00009477"/>
    </source>
</evidence>
<dbReference type="Proteomes" id="UP000321353">
    <property type="component" value="Chromosome"/>
</dbReference>
<dbReference type="GO" id="GO:0015562">
    <property type="term" value="F:efflux transmembrane transporter activity"/>
    <property type="evidence" value="ECO:0007669"/>
    <property type="project" value="TreeGrafter"/>
</dbReference>
<dbReference type="Gene3D" id="1.10.287.470">
    <property type="entry name" value="Helix hairpin bin"/>
    <property type="match status" value="1"/>
</dbReference>
<accession>A0A5B9MET9</accession>
<dbReference type="InterPro" id="IPR006143">
    <property type="entry name" value="RND_pump_MFP"/>
</dbReference>
<dbReference type="GO" id="GO:1990281">
    <property type="term" value="C:efflux pump complex"/>
    <property type="evidence" value="ECO:0007669"/>
    <property type="project" value="TreeGrafter"/>
</dbReference>
<sequence length="339" mass="36726">MKITPSKSQPKRSKMSLFVAAASLAMLVCGLGAVPAILLAQDSGAYSRTSRQGPGYQGGSITIDYEGFTIPKFDILVAATEIGRLDAVNVEVGDRVLKGDVVAKLEDGLQAEAVATARWRAQMHGETDAAKAETTLMKLRLEQLQSLADQDVARPDELKRAYADWEIAKSRELGAMEQDQLRKLELSRYELQLQRRKVLAPMDGVVAELFHAPGEYITPADPAVIRLVVLDELYGVFNVPVEEIGMVHLGDKVQVFMTSAGKSVRGEVASIAPDIDGESGTIKVKVLLDNKAGDLRSGDRCRMKPAVPRTAQHHHLPAPVTRRIGPGAIAKQSEVSGIR</sequence>
<proteinExistence type="inferred from homology"/>
<dbReference type="PANTHER" id="PTHR30469">
    <property type="entry name" value="MULTIDRUG RESISTANCE PROTEIN MDTA"/>
    <property type="match status" value="1"/>
</dbReference>
<dbReference type="KEGG" id="smam:Mal15_30980"/>
<protein>
    <submittedName>
        <fullName evidence="3">Multidrug resistance protein MdtN</fullName>
    </submittedName>
</protein>
<dbReference type="Pfam" id="PF25954">
    <property type="entry name" value="Beta-barrel_RND_2"/>
    <property type="match status" value="1"/>
</dbReference>
<gene>
    <name evidence="3" type="ORF">Mal15_30980</name>
</gene>
<dbReference type="SUPFAM" id="SSF111369">
    <property type="entry name" value="HlyD-like secretion proteins"/>
    <property type="match status" value="1"/>
</dbReference>
<keyword evidence="4" id="KW-1185">Reference proteome</keyword>